<feature type="coiled-coil region" evidence="1">
    <location>
        <begin position="185"/>
        <end position="216"/>
    </location>
</feature>
<dbReference type="GO" id="GO:0051959">
    <property type="term" value="F:dynein light intermediate chain binding"/>
    <property type="evidence" value="ECO:0007669"/>
    <property type="project" value="InterPro"/>
</dbReference>
<dbReference type="Gene3D" id="3.10.490.20">
    <property type="match status" value="2"/>
</dbReference>
<dbReference type="AlphaFoldDB" id="A0A8J5K5R6"/>
<dbReference type="InterPro" id="IPR024743">
    <property type="entry name" value="Dynein_HC_stalk"/>
</dbReference>
<dbReference type="PANTHER" id="PTHR22878">
    <property type="entry name" value="DYNEIN HEAVY CHAIN 6, AXONEMAL-LIKE-RELATED"/>
    <property type="match status" value="1"/>
</dbReference>
<keyword evidence="1" id="KW-0175">Coiled coil</keyword>
<evidence type="ECO:0000256" key="1">
    <source>
        <dbReference type="SAM" id="Coils"/>
    </source>
</evidence>
<name>A0A8J5K5R6_HOMAM</name>
<dbReference type="InterPro" id="IPR043160">
    <property type="entry name" value="Dynein_C_barrel"/>
</dbReference>
<evidence type="ECO:0000256" key="2">
    <source>
        <dbReference type="SAM" id="MobiDB-lite"/>
    </source>
</evidence>
<evidence type="ECO:0000259" key="5">
    <source>
        <dbReference type="Pfam" id="PF18199"/>
    </source>
</evidence>
<dbReference type="Proteomes" id="UP000747542">
    <property type="component" value="Unassembled WGS sequence"/>
</dbReference>
<comment type="caution">
    <text evidence="6">The sequence shown here is derived from an EMBL/GenBank/DDBJ whole genome shotgun (WGS) entry which is preliminary data.</text>
</comment>
<sequence>MNTLLVIAVFLVAADEAVANKKFADAQAIKDDCEKELAKAVPALNAATDALNTLKQDDIRVVKAMKNPPSGVKLVMEAVCVMLDLKPERKPDPNGSGKMIEDYWAPSQKLLGDMKFLQNLLHYDKENIPTKIITHVRNEFYSHPDFDPKKIRMVSMACEGLCRWVRAMVVYDQVIKIVAPKKQALEAANHELAPQNERLEEKRKELREVMLKFFQRWADEKIPDIFWFSGLFFPYSFLTGIRQNYARKHAIPIDRIDFLFKVMEKEVEDIIQECIRPNFVELPVVIERLPTPNVQGQYYPLDTDLEDNESLPYDNDSPQLKKEGDQTVKVPTEQQEKEDNENDSQSQSHESDDVIYQVIPRQAQGGTYTWGFLLEGARWDREQHCLAEMSAKQLHDQLPIILFQPAALPDMSHHEGVSCKYEDQAEEKGMYHCPVYRTSERSGTLSTTGHSSNYILDLILPSSLPCHHWVSRAAAALTQLDD</sequence>
<protein>
    <submittedName>
        <fullName evidence="6">Dynein heavy chain 3, axonemal-like 8</fullName>
    </submittedName>
</protein>
<dbReference type="EMBL" id="JAHLQT010020417">
    <property type="protein sequence ID" value="KAG7168251.1"/>
    <property type="molecule type" value="Genomic_DNA"/>
</dbReference>
<keyword evidence="3" id="KW-0732">Signal</keyword>
<evidence type="ECO:0000313" key="6">
    <source>
        <dbReference type="EMBL" id="KAG7168251.1"/>
    </source>
</evidence>
<feature type="region of interest" description="Disordered" evidence="2">
    <location>
        <begin position="297"/>
        <end position="351"/>
    </location>
</feature>
<evidence type="ECO:0000313" key="7">
    <source>
        <dbReference type="Proteomes" id="UP000747542"/>
    </source>
</evidence>
<organism evidence="6 7">
    <name type="scientific">Homarus americanus</name>
    <name type="common">American lobster</name>
    <dbReference type="NCBI Taxonomy" id="6706"/>
    <lineage>
        <taxon>Eukaryota</taxon>
        <taxon>Metazoa</taxon>
        <taxon>Ecdysozoa</taxon>
        <taxon>Arthropoda</taxon>
        <taxon>Crustacea</taxon>
        <taxon>Multicrustacea</taxon>
        <taxon>Malacostraca</taxon>
        <taxon>Eumalacostraca</taxon>
        <taxon>Eucarida</taxon>
        <taxon>Decapoda</taxon>
        <taxon>Pleocyemata</taxon>
        <taxon>Astacidea</taxon>
        <taxon>Nephropoidea</taxon>
        <taxon>Nephropidae</taxon>
        <taxon>Homarus</taxon>
    </lineage>
</organism>
<dbReference type="FunFam" id="3.10.490.20:FF:000009">
    <property type="entry name" value="Dynein heavy chain 4"/>
    <property type="match status" value="1"/>
</dbReference>
<dbReference type="Pfam" id="PF12777">
    <property type="entry name" value="MT"/>
    <property type="match status" value="1"/>
</dbReference>
<feature type="chain" id="PRO_5035310713" evidence="3">
    <location>
        <begin position="20"/>
        <end position="482"/>
    </location>
</feature>
<feature type="signal peptide" evidence="3">
    <location>
        <begin position="1"/>
        <end position="19"/>
    </location>
</feature>
<reference evidence="6" key="1">
    <citation type="journal article" date="2021" name="Sci. Adv.">
        <title>The American lobster genome reveals insights on longevity, neural, and immune adaptations.</title>
        <authorList>
            <person name="Polinski J.M."/>
            <person name="Zimin A.V."/>
            <person name="Clark K.F."/>
            <person name="Kohn A.B."/>
            <person name="Sadowski N."/>
            <person name="Timp W."/>
            <person name="Ptitsyn A."/>
            <person name="Khanna P."/>
            <person name="Romanova D.Y."/>
            <person name="Williams P."/>
            <person name="Greenwood S.J."/>
            <person name="Moroz L.L."/>
            <person name="Walt D.R."/>
            <person name="Bodnar A.G."/>
        </authorList>
    </citation>
    <scope>NUCLEOTIDE SEQUENCE</scope>
    <source>
        <strain evidence="6">GMGI-L3</strain>
    </source>
</reference>
<accession>A0A8J5K5R6</accession>
<proteinExistence type="predicted"/>
<dbReference type="PANTHER" id="PTHR22878:SF70">
    <property type="entry name" value="DYNEIN HEAVY CHAIN 2, AXONEMAL"/>
    <property type="match status" value="1"/>
</dbReference>
<keyword evidence="7" id="KW-1185">Reference proteome</keyword>
<dbReference type="GO" id="GO:0007018">
    <property type="term" value="P:microtubule-based movement"/>
    <property type="evidence" value="ECO:0007669"/>
    <property type="project" value="InterPro"/>
</dbReference>
<dbReference type="Gene3D" id="1.20.920.60">
    <property type="match status" value="1"/>
</dbReference>
<gene>
    <name evidence="6" type="primary">Dnah3-L8</name>
    <name evidence="6" type="ORF">Hamer_G027190</name>
</gene>
<feature type="domain" description="Dynein heavy chain C-terminal" evidence="5">
    <location>
        <begin position="211"/>
        <end position="268"/>
    </location>
</feature>
<feature type="domain" description="Dynein heavy chain coiled coil stalk" evidence="4">
    <location>
        <begin position="27"/>
        <end position="205"/>
    </location>
</feature>
<evidence type="ECO:0000259" key="4">
    <source>
        <dbReference type="Pfam" id="PF12777"/>
    </source>
</evidence>
<dbReference type="Pfam" id="PF18199">
    <property type="entry name" value="Dynein_C"/>
    <property type="match status" value="2"/>
</dbReference>
<dbReference type="InterPro" id="IPR041228">
    <property type="entry name" value="Dynein_C"/>
</dbReference>
<dbReference type="InterPro" id="IPR026983">
    <property type="entry name" value="DHC"/>
</dbReference>
<dbReference type="GO" id="GO:0030286">
    <property type="term" value="C:dynein complex"/>
    <property type="evidence" value="ECO:0007669"/>
    <property type="project" value="InterPro"/>
</dbReference>
<evidence type="ECO:0000256" key="3">
    <source>
        <dbReference type="SAM" id="SignalP"/>
    </source>
</evidence>
<feature type="domain" description="Dynein heavy chain C-terminal" evidence="5">
    <location>
        <begin position="354"/>
        <end position="477"/>
    </location>
</feature>
<dbReference type="GO" id="GO:0045505">
    <property type="term" value="F:dynein intermediate chain binding"/>
    <property type="evidence" value="ECO:0007669"/>
    <property type="project" value="InterPro"/>
</dbReference>